<dbReference type="GO" id="GO:0005634">
    <property type="term" value="C:nucleus"/>
    <property type="evidence" value="ECO:0007669"/>
    <property type="project" value="TreeGrafter"/>
</dbReference>
<feature type="domain" description="Myb-like" evidence="3">
    <location>
        <begin position="10"/>
        <end position="83"/>
    </location>
</feature>
<feature type="region of interest" description="Disordered" evidence="2">
    <location>
        <begin position="163"/>
        <end position="231"/>
    </location>
</feature>
<dbReference type="PROSITE" id="PS50090">
    <property type="entry name" value="MYB_LIKE"/>
    <property type="match status" value="1"/>
</dbReference>
<feature type="compositionally biased region" description="Polar residues" evidence="2">
    <location>
        <begin position="182"/>
        <end position="191"/>
    </location>
</feature>
<accession>A0A437DCF5</accession>
<dbReference type="InterPro" id="IPR001005">
    <property type="entry name" value="SANT/Myb"/>
</dbReference>
<name>A0A437DCF5_ORYJA</name>
<keyword evidence="1" id="KW-0175">Coiled coil</keyword>
<dbReference type="EMBL" id="CM012441">
    <property type="protein sequence ID" value="RVE72552.1"/>
    <property type="molecule type" value="Genomic_DNA"/>
</dbReference>
<dbReference type="Pfam" id="PF13873">
    <property type="entry name" value="Myb_DNA-bind_5"/>
    <property type="match status" value="1"/>
</dbReference>
<evidence type="ECO:0000259" key="3">
    <source>
        <dbReference type="PROSITE" id="PS50090"/>
    </source>
</evidence>
<protein>
    <recommendedName>
        <fullName evidence="3">Myb-like domain-containing protein</fullName>
    </recommendedName>
</protein>
<dbReference type="PANTHER" id="PTHR23098:SF16">
    <property type="entry name" value="REGULATORY PROTEIN ZESTE"/>
    <property type="match status" value="1"/>
</dbReference>
<evidence type="ECO:0000313" key="5">
    <source>
        <dbReference type="Proteomes" id="UP000283210"/>
    </source>
</evidence>
<dbReference type="SMART" id="SM00717">
    <property type="entry name" value="SANT"/>
    <property type="match status" value="1"/>
</dbReference>
<dbReference type="OrthoDB" id="3066195at2759"/>
<dbReference type="InterPro" id="IPR028002">
    <property type="entry name" value="Myb_DNA-bind_5"/>
</dbReference>
<keyword evidence="5" id="KW-1185">Reference proteome</keyword>
<reference evidence="4 5" key="2">
    <citation type="submission" date="2019-01" db="EMBL/GenBank/DDBJ databases">
        <title>A chromosome length genome reference of the Java medaka (oryzias javanicus).</title>
        <authorList>
            <person name="Herpin A."/>
            <person name="Takehana Y."/>
            <person name="Naruse K."/>
            <person name="Ansai S."/>
            <person name="Kawaguchi M."/>
        </authorList>
    </citation>
    <scope>NUCLEOTIDE SEQUENCE [LARGE SCALE GENOMIC DNA]</scope>
    <source>
        <strain evidence="4">RS831</strain>
        <tissue evidence="4">Whole body</tissue>
    </source>
</reference>
<evidence type="ECO:0000256" key="2">
    <source>
        <dbReference type="SAM" id="MobiDB-lite"/>
    </source>
</evidence>
<reference evidence="4 5" key="1">
    <citation type="submission" date="2018-11" db="EMBL/GenBank/DDBJ databases">
        <authorList>
            <person name="Lopez-Roques C."/>
            <person name="Donnadieu C."/>
            <person name="Bouchez O."/>
            <person name="Klopp C."/>
            <person name="Cabau C."/>
            <person name="Zahm M."/>
        </authorList>
    </citation>
    <scope>NUCLEOTIDE SEQUENCE [LARGE SCALE GENOMIC DNA]</scope>
    <source>
        <strain evidence="4">RS831</strain>
        <tissue evidence="4">Whole body</tissue>
    </source>
</reference>
<sequence length="267" mass="30451">MPSQQQTSSTSRKRKPNWTDQECLLLAQLIQKKQNIVRGKQSTGVSFQDKRIAWKEIVQAINEAFPQVQRTVSDCNKKWENLLAKAREEIKRQSNKEEEMLFEKLSAVTQIVISVLNLPEKKLQKNKKIYNKVIYDSSDESEDGKSTEEDITSKQALIEVEISDPEPDPDPDPSITPEHETASTNTLNSPARQLASPPAEVLSDSDVQSPCSSSSSPPRRPAAQQEKLDLEMSVLRRQDKILKLQEEYYTLKIKLLKNQIKEFSQEN</sequence>
<feature type="compositionally biased region" description="Low complexity" evidence="2">
    <location>
        <begin position="204"/>
        <end position="224"/>
    </location>
</feature>
<dbReference type="AlphaFoldDB" id="A0A437DCF5"/>
<organism evidence="4 5">
    <name type="scientific">Oryzias javanicus</name>
    <name type="common">Javanese ricefish</name>
    <name type="synonym">Aplocheilus javanicus</name>
    <dbReference type="NCBI Taxonomy" id="123683"/>
    <lineage>
        <taxon>Eukaryota</taxon>
        <taxon>Metazoa</taxon>
        <taxon>Chordata</taxon>
        <taxon>Craniata</taxon>
        <taxon>Vertebrata</taxon>
        <taxon>Euteleostomi</taxon>
        <taxon>Actinopterygii</taxon>
        <taxon>Neopterygii</taxon>
        <taxon>Teleostei</taxon>
        <taxon>Neoteleostei</taxon>
        <taxon>Acanthomorphata</taxon>
        <taxon>Ovalentaria</taxon>
        <taxon>Atherinomorphae</taxon>
        <taxon>Beloniformes</taxon>
        <taxon>Adrianichthyidae</taxon>
        <taxon>Oryziinae</taxon>
        <taxon>Oryzias</taxon>
    </lineage>
</organism>
<evidence type="ECO:0000256" key="1">
    <source>
        <dbReference type="SAM" id="Coils"/>
    </source>
</evidence>
<dbReference type="PANTHER" id="PTHR23098">
    <property type="entry name" value="AGAP001331-PA-RELATED"/>
    <property type="match status" value="1"/>
</dbReference>
<feature type="coiled-coil region" evidence="1">
    <location>
        <begin position="76"/>
        <end position="103"/>
    </location>
</feature>
<proteinExistence type="predicted"/>
<gene>
    <name evidence="4" type="ORF">OJAV_G00039910</name>
</gene>
<dbReference type="Proteomes" id="UP000283210">
    <property type="component" value="Chromosome 5"/>
</dbReference>
<evidence type="ECO:0000313" key="4">
    <source>
        <dbReference type="EMBL" id="RVE72552.1"/>
    </source>
</evidence>
<dbReference type="Gene3D" id="1.10.10.60">
    <property type="entry name" value="Homeodomain-like"/>
    <property type="match status" value="1"/>
</dbReference>